<proteinExistence type="predicted"/>
<name>A0A1Z5IID6_9LACO</name>
<dbReference type="GO" id="GO:0016787">
    <property type="term" value="F:hydrolase activity"/>
    <property type="evidence" value="ECO:0007669"/>
    <property type="project" value="UniProtKB-KW"/>
</dbReference>
<dbReference type="EMBL" id="BCMG01000005">
    <property type="protein sequence ID" value="GAX01211.1"/>
    <property type="molecule type" value="Genomic_DNA"/>
</dbReference>
<dbReference type="SUPFAM" id="SSF53474">
    <property type="entry name" value="alpha/beta-Hydrolases"/>
    <property type="match status" value="1"/>
</dbReference>
<keyword evidence="1" id="KW-0378">Hydrolase</keyword>
<dbReference type="RefSeq" id="WP_054655011.1">
    <property type="nucleotide sequence ID" value="NZ_BBFL01000007.1"/>
</dbReference>
<dbReference type="InterPro" id="IPR010315">
    <property type="entry name" value="DUF915_hydro-like"/>
</dbReference>
<dbReference type="OrthoDB" id="503948at2"/>
<reference evidence="1 2" key="1">
    <citation type="submission" date="2015-11" db="EMBL/GenBank/DDBJ databases">
        <title>Draft genome sequences of new species of the genus Lactobacillus isolated from orchardgrass silage.</title>
        <authorList>
            <person name="Tohno M."/>
            <person name="Tanizawa Y."/>
            <person name="Arita M."/>
        </authorList>
    </citation>
    <scope>NUCLEOTIDE SEQUENCE [LARGE SCALE GENOMIC DNA]</scope>
    <source>
        <strain evidence="1 2">IWT126</strain>
    </source>
</reference>
<accession>A0A1Z5IID6</accession>
<dbReference type="AlphaFoldDB" id="A0A1Z5IID6"/>
<evidence type="ECO:0000313" key="1">
    <source>
        <dbReference type="EMBL" id="GAX01211.1"/>
    </source>
</evidence>
<gene>
    <name evidence="1" type="ORF">IWT126_01237</name>
</gene>
<dbReference type="Gene3D" id="3.40.50.1820">
    <property type="entry name" value="alpha/beta hydrolase"/>
    <property type="match status" value="1"/>
</dbReference>
<organism evidence="1 2">
    <name type="scientific">Secundilactobacillus silagei JCM 19001</name>
    <dbReference type="NCBI Taxonomy" id="1302250"/>
    <lineage>
        <taxon>Bacteria</taxon>
        <taxon>Bacillati</taxon>
        <taxon>Bacillota</taxon>
        <taxon>Bacilli</taxon>
        <taxon>Lactobacillales</taxon>
        <taxon>Lactobacillaceae</taxon>
        <taxon>Secundilactobacillus</taxon>
    </lineage>
</organism>
<keyword evidence="2" id="KW-1185">Reference proteome</keyword>
<dbReference type="Proteomes" id="UP000198402">
    <property type="component" value="Unassembled WGS sequence"/>
</dbReference>
<comment type="caution">
    <text evidence="1">The sequence shown here is derived from an EMBL/GenBank/DDBJ whole genome shotgun (WGS) entry which is preliminary data.</text>
</comment>
<dbReference type="Pfam" id="PF06028">
    <property type="entry name" value="DUF915"/>
    <property type="match status" value="1"/>
</dbReference>
<dbReference type="InterPro" id="IPR029058">
    <property type="entry name" value="AB_hydrolase_fold"/>
</dbReference>
<sequence>MATIMNWFAHLKQVGRFLLKHKWLLTLVGVLVVGLSVYSFQQYQLHQREVQTQRQLTRAIKSFKHQKRLLATRQQQGLAHAQTVPQNPQRPILLLHGFGGSYNSEKYIIASLHQTHLVKQQLMVYVDKHSHVHLMGKYHPTAAHKEVIPIVIKNNHAGEFYYSAMLAKIMPELNRKYHIKDYDAVGHSMGSYAWVNYFETHPNQVSQIKPHRLVTIAGPFDGILNRHKSDQPAANTRVGRLWDDYVGQNVLRKNGRPKIERPEFKHLLKNSHRLPANLKILNIYGNLKDGSDSDGLVTTTSARSLRYLVNTSHVKISYRERQVTGPNAQHSRLHFNNLKVDRLINDFLLY</sequence>
<evidence type="ECO:0000313" key="2">
    <source>
        <dbReference type="Proteomes" id="UP000198402"/>
    </source>
</evidence>
<protein>
    <submittedName>
        <fullName evidence="1">Alpha/beta hydrolase</fullName>
    </submittedName>
</protein>
<dbReference type="STRING" id="1302250.GCA_001313225_01738"/>